<accession>A0A6I1MT76</accession>
<name>A0A6I1MT76_9CLOT</name>
<dbReference type="Pfam" id="PF04199">
    <property type="entry name" value="Cyclase"/>
    <property type="match status" value="1"/>
</dbReference>
<sequence length="203" mass="23647">HFNMPVYTEETRPEIKKIANIKNDGYNEKSLHIFSHTGTHMDSPKHMIENGKSLYEFEINKFIGKAFLLDVSNLLQDNIEINILKKYEKEIKKSEFLIIKTGWEKYWNSEKYFYNFPVLTEEAANWICKFNLKGIGVDTISIDKVDSIHFKIHKIIFSKDMIIIENLTNLSTLTIKKFTFCATPLKYENSDGSPVRAIAITNK</sequence>
<dbReference type="PANTHER" id="PTHR31118:SF12">
    <property type="entry name" value="CYCLASE-LIKE PROTEIN 2"/>
    <property type="match status" value="1"/>
</dbReference>
<reference evidence="1 2" key="1">
    <citation type="submission" date="2019-10" db="EMBL/GenBank/DDBJ databases">
        <title>The Genome Sequence of Clostridium tarantellae Isolated from Fish Brain.</title>
        <authorList>
            <person name="Bano L."/>
            <person name="Kiel M."/>
            <person name="Sales G."/>
            <person name="Doxey A.C."/>
            <person name="Mansfield M.J."/>
            <person name="Schiavone M."/>
            <person name="Rossetto O."/>
            <person name="Pirazzini M."/>
            <person name="Dobrindt U."/>
            <person name="Montecucco C."/>
        </authorList>
    </citation>
    <scope>NUCLEOTIDE SEQUENCE [LARGE SCALE GENOMIC DNA]</scope>
    <source>
        <strain evidence="1 2">DSM 3997</strain>
    </source>
</reference>
<comment type="caution">
    <text evidence="1">The sequence shown here is derived from an EMBL/GenBank/DDBJ whole genome shotgun (WGS) entry which is preliminary data.</text>
</comment>
<dbReference type="InterPro" id="IPR037175">
    <property type="entry name" value="KFase_sf"/>
</dbReference>
<dbReference type="RefSeq" id="WP_152892499.1">
    <property type="nucleotide sequence ID" value="NZ_WHJC01000610.1"/>
</dbReference>
<protein>
    <submittedName>
        <fullName evidence="1">Cyclase family protein</fullName>
    </submittedName>
</protein>
<evidence type="ECO:0000313" key="2">
    <source>
        <dbReference type="Proteomes" id="UP000430345"/>
    </source>
</evidence>
<dbReference type="OrthoDB" id="9796085at2"/>
<dbReference type="SUPFAM" id="SSF102198">
    <property type="entry name" value="Putative cyclase"/>
    <property type="match status" value="1"/>
</dbReference>
<dbReference type="Gene3D" id="3.50.30.50">
    <property type="entry name" value="Putative cyclase"/>
    <property type="match status" value="1"/>
</dbReference>
<dbReference type="PANTHER" id="PTHR31118">
    <property type="entry name" value="CYCLASE-LIKE PROTEIN 2"/>
    <property type="match status" value="1"/>
</dbReference>
<gene>
    <name evidence="1" type="ORF">GBZ86_16600</name>
</gene>
<keyword evidence="2" id="KW-1185">Reference proteome</keyword>
<dbReference type="EMBL" id="WHJC01000610">
    <property type="protein sequence ID" value="MPQ45332.1"/>
    <property type="molecule type" value="Genomic_DNA"/>
</dbReference>
<dbReference type="GO" id="GO:0004061">
    <property type="term" value="F:arylformamidase activity"/>
    <property type="evidence" value="ECO:0007669"/>
    <property type="project" value="InterPro"/>
</dbReference>
<dbReference type="InterPro" id="IPR007325">
    <property type="entry name" value="KFase/CYL"/>
</dbReference>
<dbReference type="Proteomes" id="UP000430345">
    <property type="component" value="Unassembled WGS sequence"/>
</dbReference>
<feature type="non-terminal residue" evidence="1">
    <location>
        <position position="1"/>
    </location>
</feature>
<dbReference type="GO" id="GO:0019441">
    <property type="term" value="P:L-tryptophan catabolic process to kynurenine"/>
    <property type="evidence" value="ECO:0007669"/>
    <property type="project" value="InterPro"/>
</dbReference>
<proteinExistence type="predicted"/>
<dbReference type="AlphaFoldDB" id="A0A6I1MT76"/>
<organism evidence="1 2">
    <name type="scientific">Clostridium tarantellae</name>
    <dbReference type="NCBI Taxonomy" id="39493"/>
    <lineage>
        <taxon>Bacteria</taxon>
        <taxon>Bacillati</taxon>
        <taxon>Bacillota</taxon>
        <taxon>Clostridia</taxon>
        <taxon>Eubacteriales</taxon>
        <taxon>Clostridiaceae</taxon>
        <taxon>Clostridium</taxon>
    </lineage>
</organism>
<evidence type="ECO:0000313" key="1">
    <source>
        <dbReference type="EMBL" id="MPQ45332.1"/>
    </source>
</evidence>